<dbReference type="Proteomes" id="UP000242949">
    <property type="component" value="Unassembled WGS sequence"/>
</dbReference>
<dbReference type="SUPFAM" id="SSF53335">
    <property type="entry name" value="S-adenosyl-L-methionine-dependent methyltransferases"/>
    <property type="match status" value="1"/>
</dbReference>
<gene>
    <name evidence="1" type="ORF">SAMN05421734_101373</name>
</gene>
<evidence type="ECO:0000313" key="1">
    <source>
        <dbReference type="EMBL" id="SDB83988.1"/>
    </source>
</evidence>
<dbReference type="AlphaFoldDB" id="A0A1G6GPV5"/>
<dbReference type="Gene3D" id="3.40.50.150">
    <property type="entry name" value="Vaccinia Virus protein VP39"/>
    <property type="match status" value="1"/>
</dbReference>
<name>A0A1G6GPV5_9BACI</name>
<evidence type="ECO:0000313" key="2">
    <source>
        <dbReference type="Proteomes" id="UP000242949"/>
    </source>
</evidence>
<protein>
    <recommendedName>
        <fullName evidence="3">Spermine/spermidine synthase</fullName>
    </recommendedName>
</protein>
<accession>A0A1G6GPV5</accession>
<dbReference type="STRING" id="1612202.SAMN05421734_101373"/>
<proteinExistence type="predicted"/>
<evidence type="ECO:0008006" key="3">
    <source>
        <dbReference type="Google" id="ProtNLM"/>
    </source>
</evidence>
<dbReference type="EMBL" id="FMYI01000001">
    <property type="protein sequence ID" value="SDB83988.1"/>
    <property type="molecule type" value="Genomic_DNA"/>
</dbReference>
<reference evidence="2" key="1">
    <citation type="submission" date="2016-09" db="EMBL/GenBank/DDBJ databases">
        <authorList>
            <person name="Varghese N."/>
            <person name="Submissions S."/>
        </authorList>
    </citation>
    <scope>NUCLEOTIDE SEQUENCE [LARGE SCALE GENOMIC DNA]</scope>
    <source>
        <strain evidence="2">S5</strain>
    </source>
</reference>
<organism evidence="1 2">
    <name type="scientific">Pelagirhabdus alkalitolerans</name>
    <dbReference type="NCBI Taxonomy" id="1612202"/>
    <lineage>
        <taxon>Bacteria</taxon>
        <taxon>Bacillati</taxon>
        <taxon>Bacillota</taxon>
        <taxon>Bacilli</taxon>
        <taxon>Bacillales</taxon>
        <taxon>Bacillaceae</taxon>
        <taxon>Pelagirhabdus</taxon>
    </lineage>
</organism>
<dbReference type="InterPro" id="IPR029063">
    <property type="entry name" value="SAM-dependent_MTases_sf"/>
</dbReference>
<sequence>MFASILIMKLRLTLTSKLEKMAHRFACVRWLFIGYYRLLTHLELRRVYSNQTGRVLCIGGGALPETACSIHYWTNNPVDVVDIDPKAIEQMEQYFSRYDVGGIQSILAEGSLIDIRHYKIIHVAKQVIPKEQVVDHIESQLKSDQVLIVRRCLIEKIHLSMRRVLKPC</sequence>
<keyword evidence="2" id="KW-1185">Reference proteome</keyword>